<evidence type="ECO:0000256" key="5">
    <source>
        <dbReference type="ARBA" id="ARBA00022840"/>
    </source>
</evidence>
<comment type="subcellular location">
    <subcellularLocation>
        <location evidence="1">Nucleus</location>
    </subcellularLocation>
</comment>
<accession>A0ABD3QKV9</accession>
<dbReference type="Gene3D" id="1.10.8.60">
    <property type="match status" value="1"/>
</dbReference>
<evidence type="ECO:0000256" key="2">
    <source>
        <dbReference type="ARBA" id="ARBA00006168"/>
    </source>
</evidence>
<dbReference type="Pfam" id="PF03215">
    <property type="entry name" value="Rad17"/>
    <property type="match status" value="1"/>
</dbReference>
<feature type="chain" id="PRO_5044760584" description="RanBP2-type domain-containing protein" evidence="9">
    <location>
        <begin position="27"/>
        <end position="833"/>
    </location>
</feature>
<dbReference type="GO" id="GO:0005524">
    <property type="term" value="F:ATP binding"/>
    <property type="evidence" value="ECO:0007669"/>
    <property type="project" value="UniProtKB-KW"/>
</dbReference>
<dbReference type="GO" id="GO:0006974">
    <property type="term" value="P:DNA damage response"/>
    <property type="evidence" value="ECO:0007669"/>
    <property type="project" value="UniProtKB-KW"/>
</dbReference>
<keyword evidence="6" id="KW-0539">Nucleus</keyword>
<organism evidence="10 11">
    <name type="scientific">Cyclotella cryptica</name>
    <dbReference type="NCBI Taxonomy" id="29204"/>
    <lineage>
        <taxon>Eukaryota</taxon>
        <taxon>Sar</taxon>
        <taxon>Stramenopiles</taxon>
        <taxon>Ochrophyta</taxon>
        <taxon>Bacillariophyta</taxon>
        <taxon>Coscinodiscophyceae</taxon>
        <taxon>Thalassiosirophycidae</taxon>
        <taxon>Stephanodiscales</taxon>
        <taxon>Stephanodiscaceae</taxon>
        <taxon>Cyclotella</taxon>
    </lineage>
</organism>
<dbReference type="GO" id="GO:0005634">
    <property type="term" value="C:nucleus"/>
    <property type="evidence" value="ECO:0007669"/>
    <property type="project" value="UniProtKB-SubCell"/>
</dbReference>
<keyword evidence="9" id="KW-0732">Signal</keyword>
<gene>
    <name evidence="10" type="ORF">HJC23_001659</name>
</gene>
<evidence type="ECO:0000256" key="6">
    <source>
        <dbReference type="ARBA" id="ARBA00023242"/>
    </source>
</evidence>
<keyword evidence="3" id="KW-0547">Nucleotide-binding</keyword>
<dbReference type="Gene3D" id="3.40.50.300">
    <property type="entry name" value="P-loop containing nucleotide triphosphate hydrolases"/>
    <property type="match status" value="1"/>
</dbReference>
<name>A0ABD3QKV9_9STRA</name>
<evidence type="ECO:0000256" key="1">
    <source>
        <dbReference type="ARBA" id="ARBA00004123"/>
    </source>
</evidence>
<evidence type="ECO:0000256" key="8">
    <source>
        <dbReference type="SAM" id="MobiDB-lite"/>
    </source>
</evidence>
<evidence type="ECO:0000256" key="4">
    <source>
        <dbReference type="ARBA" id="ARBA00022763"/>
    </source>
</evidence>
<dbReference type="EMBL" id="JABMIG020000030">
    <property type="protein sequence ID" value="KAL3800822.1"/>
    <property type="molecule type" value="Genomic_DNA"/>
</dbReference>
<feature type="signal peptide" evidence="9">
    <location>
        <begin position="1"/>
        <end position="26"/>
    </location>
</feature>
<keyword evidence="5" id="KW-0067">ATP-binding</keyword>
<comment type="caution">
    <text evidence="10">The sequence shown here is derived from an EMBL/GenBank/DDBJ whole genome shotgun (WGS) entry which is preliminary data.</text>
</comment>
<proteinExistence type="inferred from homology"/>
<feature type="region of interest" description="Disordered" evidence="8">
    <location>
        <begin position="70"/>
        <end position="97"/>
    </location>
</feature>
<evidence type="ECO:0008006" key="12">
    <source>
        <dbReference type="Google" id="ProtNLM"/>
    </source>
</evidence>
<evidence type="ECO:0000313" key="10">
    <source>
        <dbReference type="EMBL" id="KAL3800822.1"/>
    </source>
</evidence>
<feature type="region of interest" description="Disordered" evidence="8">
    <location>
        <begin position="210"/>
        <end position="294"/>
    </location>
</feature>
<evidence type="ECO:0000313" key="11">
    <source>
        <dbReference type="Proteomes" id="UP001516023"/>
    </source>
</evidence>
<feature type="compositionally biased region" description="Polar residues" evidence="8">
    <location>
        <begin position="237"/>
        <end position="269"/>
    </location>
</feature>
<keyword evidence="7" id="KW-0131">Cell cycle</keyword>
<evidence type="ECO:0000256" key="7">
    <source>
        <dbReference type="ARBA" id="ARBA00023306"/>
    </source>
</evidence>
<keyword evidence="11" id="KW-1185">Reference proteome</keyword>
<keyword evidence="4" id="KW-0227">DNA damage</keyword>
<sequence length="833" mass="92268">MQPHNVRWSVPAALRAFCCGLVVAHGRTVKTRSITLNLLLSATLPPPHLVIMSSQESSAVLKCHPIAPAAAASGPTRSSKLKRRRRHKEPDRLDWLGGNSSNDDFRVSPSEARVISLSNPQPTEEYFVSGGGGDGGGGTQVPWNGDAVDLTADSDGSFHNDAEKTYECARCTLVNPIGETNCQVCGARRCSVRKPKSRYSKRILEDESDLCRTDGTKRNHAATKSNREPLHHVSKRQPPSNNESSRPLKSTSKESSQLWKWTHSQSSVNPKPKQPTTTKKAKQSSTKATTSTSITSQLWIDKHTPQTAAELCIAPKKIDEVRQWLRTHISARQSRRSNGSNTHNNVLPGPYEAPLLEQGKLMILVGSPGIGKSTLVKVLAKELKLQLLMWNDAHVDYAYEQMSMIREGGYLPYQSQLASFEEFLVGAGVGLDSLDVEVQRNESGMDEYSGSVILIEDIPNLHNAEAAQSFRNIMERHLQRTIVPTVFIFSDVYEGRHKPEDLERLIPNRMLYSLLVQILPIQPATKSKMKKCIESIAKSEGFGRLSSDFIEELHLSSGGDIRHAIYALQFQYGSKGTRAISHKSGTTRRDVKLSTFHALGKLLYAKRKPRCEDSPPSTPSIESCVGKWDDGRGPLEFIPEQVLDQTDMGTGSAISFLAYHSPEFFTDITELSHAFERISDAGSLLDRFGASDGPFPMDYASSLGGRAIADANKNPAPSQFRQLSAPKVFDVLKKQRENDVKMDQLRKRLSVGSQKIAVNENIGSAHQFVTDSLPYLKNIIPHDVNYALANLHSYAKESNTNLSQIDQNNDSMDKVVRHNVLLDDDLIDDDDGW</sequence>
<comment type="similarity">
    <text evidence="2">Belongs to the rad17/RAD24 family.</text>
</comment>
<dbReference type="SUPFAM" id="SSF52540">
    <property type="entry name" value="P-loop containing nucleoside triphosphate hydrolases"/>
    <property type="match status" value="1"/>
</dbReference>
<dbReference type="InterPro" id="IPR027417">
    <property type="entry name" value="P-loop_NTPase"/>
</dbReference>
<reference evidence="10 11" key="1">
    <citation type="journal article" date="2020" name="G3 (Bethesda)">
        <title>Improved Reference Genome for Cyclotella cryptica CCMP332, a Model for Cell Wall Morphogenesis, Salinity Adaptation, and Lipid Production in Diatoms (Bacillariophyta).</title>
        <authorList>
            <person name="Roberts W.R."/>
            <person name="Downey K.M."/>
            <person name="Ruck E.C."/>
            <person name="Traller J.C."/>
            <person name="Alverson A.J."/>
        </authorList>
    </citation>
    <scope>NUCLEOTIDE SEQUENCE [LARGE SCALE GENOMIC DNA]</scope>
    <source>
        <strain evidence="10 11">CCMP332</strain>
    </source>
</reference>
<protein>
    <recommendedName>
        <fullName evidence="12">RanBP2-type domain-containing protein</fullName>
    </recommendedName>
</protein>
<dbReference type="InterPro" id="IPR004582">
    <property type="entry name" value="Checkpoint_prot_Rad17_Rad24"/>
</dbReference>
<evidence type="ECO:0000256" key="3">
    <source>
        <dbReference type="ARBA" id="ARBA00022741"/>
    </source>
</evidence>
<dbReference type="Proteomes" id="UP001516023">
    <property type="component" value="Unassembled WGS sequence"/>
</dbReference>
<dbReference type="AlphaFoldDB" id="A0ABD3QKV9"/>
<dbReference type="PANTHER" id="PTHR12172">
    <property type="entry name" value="CELL CYCLE CHECKPOINT PROTEIN RAD17"/>
    <property type="match status" value="1"/>
</dbReference>
<dbReference type="PANTHER" id="PTHR12172:SF0">
    <property type="entry name" value="CELL CYCLE CHECKPOINT PROTEIN RAD17"/>
    <property type="match status" value="1"/>
</dbReference>
<feature type="compositionally biased region" description="Low complexity" evidence="8">
    <location>
        <begin position="270"/>
        <end position="294"/>
    </location>
</feature>
<evidence type="ECO:0000256" key="9">
    <source>
        <dbReference type="SAM" id="SignalP"/>
    </source>
</evidence>